<dbReference type="WBParaSite" id="PTRK_0000482800.1">
    <property type="protein sequence ID" value="PTRK_0000482800.1"/>
    <property type="gene ID" value="PTRK_0000482800"/>
</dbReference>
<name>A0A0N4ZBB5_PARTI</name>
<feature type="chain" id="PRO_5005891420" evidence="1">
    <location>
        <begin position="22"/>
        <end position="79"/>
    </location>
</feature>
<sequence>MNILFLSFSVLFAIISTIVNGAPQFYGPPRYGYGGELYGGYRPYWRHHHHFPPPPPPPPMMGPPVVQTTVVRTITTTVG</sequence>
<feature type="signal peptide" evidence="1">
    <location>
        <begin position="1"/>
        <end position="21"/>
    </location>
</feature>
<organism evidence="2 3">
    <name type="scientific">Parastrongyloides trichosuri</name>
    <name type="common">Possum-specific nematode worm</name>
    <dbReference type="NCBI Taxonomy" id="131310"/>
    <lineage>
        <taxon>Eukaryota</taxon>
        <taxon>Metazoa</taxon>
        <taxon>Ecdysozoa</taxon>
        <taxon>Nematoda</taxon>
        <taxon>Chromadorea</taxon>
        <taxon>Rhabditida</taxon>
        <taxon>Tylenchina</taxon>
        <taxon>Panagrolaimomorpha</taxon>
        <taxon>Strongyloidoidea</taxon>
        <taxon>Strongyloididae</taxon>
        <taxon>Parastrongyloides</taxon>
    </lineage>
</organism>
<reference evidence="3" key="1">
    <citation type="submission" date="2017-02" db="UniProtKB">
        <authorList>
            <consortium name="WormBaseParasite"/>
        </authorList>
    </citation>
    <scope>IDENTIFICATION</scope>
</reference>
<dbReference type="Proteomes" id="UP000038045">
    <property type="component" value="Unplaced"/>
</dbReference>
<protein>
    <submittedName>
        <fullName evidence="3">Secreted protein</fullName>
    </submittedName>
</protein>
<evidence type="ECO:0000313" key="3">
    <source>
        <dbReference type="WBParaSite" id="PTRK_0000482800.1"/>
    </source>
</evidence>
<keyword evidence="1" id="KW-0732">Signal</keyword>
<accession>A0A0N4ZBB5</accession>
<evidence type="ECO:0000256" key="1">
    <source>
        <dbReference type="SAM" id="SignalP"/>
    </source>
</evidence>
<keyword evidence="2" id="KW-1185">Reference proteome</keyword>
<proteinExistence type="predicted"/>
<dbReference type="AlphaFoldDB" id="A0A0N4ZBB5"/>
<evidence type="ECO:0000313" key="2">
    <source>
        <dbReference type="Proteomes" id="UP000038045"/>
    </source>
</evidence>